<comment type="caution">
    <text evidence="2">The sequence shown here is derived from an EMBL/GenBank/DDBJ whole genome shotgun (WGS) entry which is preliminary data.</text>
</comment>
<evidence type="ECO:0000256" key="1">
    <source>
        <dbReference type="SAM" id="Phobius"/>
    </source>
</evidence>
<feature type="transmembrane region" description="Helical" evidence="1">
    <location>
        <begin position="29"/>
        <end position="49"/>
    </location>
</feature>
<keyword evidence="1" id="KW-1133">Transmembrane helix</keyword>
<gene>
    <name evidence="2" type="ORF">H4R18_000890</name>
</gene>
<organism evidence="2 3">
    <name type="scientific">Coemansia javaensis</name>
    <dbReference type="NCBI Taxonomy" id="2761396"/>
    <lineage>
        <taxon>Eukaryota</taxon>
        <taxon>Fungi</taxon>
        <taxon>Fungi incertae sedis</taxon>
        <taxon>Zoopagomycota</taxon>
        <taxon>Kickxellomycotina</taxon>
        <taxon>Kickxellomycetes</taxon>
        <taxon>Kickxellales</taxon>
        <taxon>Kickxellaceae</taxon>
        <taxon>Coemansia</taxon>
    </lineage>
</organism>
<keyword evidence="3" id="KW-1185">Reference proteome</keyword>
<feature type="transmembrane region" description="Helical" evidence="1">
    <location>
        <begin position="139"/>
        <end position="159"/>
    </location>
</feature>
<proteinExistence type="predicted"/>
<dbReference type="Proteomes" id="UP001140217">
    <property type="component" value="Unassembled WGS sequence"/>
</dbReference>
<reference evidence="2" key="1">
    <citation type="submission" date="2022-07" db="EMBL/GenBank/DDBJ databases">
        <title>Phylogenomic reconstructions and comparative analyses of Kickxellomycotina fungi.</title>
        <authorList>
            <person name="Reynolds N.K."/>
            <person name="Stajich J.E."/>
            <person name="Barry K."/>
            <person name="Grigoriev I.V."/>
            <person name="Crous P."/>
            <person name="Smith M.E."/>
        </authorList>
    </citation>
    <scope>NUCLEOTIDE SEQUENCE</scope>
    <source>
        <strain evidence="2">NBRC 105414</strain>
    </source>
</reference>
<evidence type="ECO:0000313" key="3">
    <source>
        <dbReference type="Proteomes" id="UP001140217"/>
    </source>
</evidence>
<sequence length="345" mass="37309">MPDLAGLLGQLDSKWRFAVTAEWSRAVEALAGVSLGCSVLVLAAVGFVAARHPKHLGRLSLRVSGYMAGATAAIAAAQIAMQHNALMLAASRGALRAVAWCSMFGTLAFVFLTCSIALQLHLTTLTRVRPQVYMRLERLYVPGSLALAAALPSVAVGLMRDISWDPLLRAFSWPTAGWRLRLTLWMCEYAWVVLVIVYCAAVAVLLSLRILQMWRNSVEVVPAAPERWDWARLTRPGRAPDRGSSAAGGYMVTLVGSDAATGRAVAVRSYVDKRRFLMSIQRLACYPLVPVLTLLGTVAMNMSRQPVRGLYVYGTVTAAMTGTLNLAVFLLNPALPDIVCDALGH</sequence>
<keyword evidence="1" id="KW-0472">Membrane</keyword>
<dbReference type="AlphaFoldDB" id="A0A9W8LM65"/>
<name>A0A9W8LM65_9FUNG</name>
<keyword evidence="1" id="KW-0812">Transmembrane</keyword>
<feature type="transmembrane region" description="Helical" evidence="1">
    <location>
        <begin position="189"/>
        <end position="208"/>
    </location>
</feature>
<protein>
    <submittedName>
        <fullName evidence="2">Uncharacterized protein</fullName>
    </submittedName>
</protein>
<dbReference type="OrthoDB" id="3251871at2759"/>
<feature type="transmembrane region" description="Helical" evidence="1">
    <location>
        <begin position="93"/>
        <end position="118"/>
    </location>
</feature>
<feature type="transmembrane region" description="Helical" evidence="1">
    <location>
        <begin position="61"/>
        <end position="81"/>
    </location>
</feature>
<accession>A0A9W8LM65</accession>
<dbReference type="EMBL" id="JANBUL010000019">
    <property type="protein sequence ID" value="KAJ2784856.1"/>
    <property type="molecule type" value="Genomic_DNA"/>
</dbReference>
<feature type="transmembrane region" description="Helical" evidence="1">
    <location>
        <begin position="310"/>
        <end position="331"/>
    </location>
</feature>
<evidence type="ECO:0000313" key="2">
    <source>
        <dbReference type="EMBL" id="KAJ2784856.1"/>
    </source>
</evidence>